<dbReference type="EMBL" id="CP046956">
    <property type="protein sequence ID" value="QTN00368.1"/>
    <property type="molecule type" value="Genomic_DNA"/>
</dbReference>
<organism evidence="6 7">
    <name type="scientific">Sediminibacillus dalangtanensis</name>
    <dbReference type="NCBI Taxonomy" id="2729421"/>
    <lineage>
        <taxon>Bacteria</taxon>
        <taxon>Bacillati</taxon>
        <taxon>Bacillota</taxon>
        <taxon>Bacilli</taxon>
        <taxon>Bacillales</taxon>
        <taxon>Bacillaceae</taxon>
        <taxon>Sediminibacillus</taxon>
    </lineage>
</organism>
<name>A0ABX7VTS1_9BACI</name>
<keyword evidence="2" id="KW-0863">Zinc-finger</keyword>
<dbReference type="PROSITE" id="PS51192">
    <property type="entry name" value="HELICASE_ATP_BIND_1"/>
    <property type="match status" value="1"/>
</dbReference>
<dbReference type="Gene3D" id="3.40.50.300">
    <property type="entry name" value="P-loop containing nucleotide triphosphate hydrolases"/>
    <property type="match status" value="1"/>
</dbReference>
<keyword evidence="2" id="KW-0862">Zinc</keyword>
<dbReference type="Proteomes" id="UP000665043">
    <property type="component" value="Chromosome"/>
</dbReference>
<reference evidence="6 7" key="1">
    <citation type="submission" date="2019-12" db="EMBL/GenBank/DDBJ databases">
        <title>The whole genome sequencing of a strain isolated from a Mars analog, Dalangtan Playa.</title>
        <authorList>
            <person name="Huang T."/>
        </authorList>
    </citation>
    <scope>NUCLEOTIDE SEQUENCE [LARGE SCALE GENOMIC DNA]</scope>
    <source>
        <strain evidence="6 7">DP4-553-S</strain>
    </source>
</reference>
<dbReference type="PANTHER" id="PTHR10799">
    <property type="entry name" value="SNF2/RAD54 HELICASE FAMILY"/>
    <property type="match status" value="1"/>
</dbReference>
<dbReference type="Pfam" id="PF04434">
    <property type="entry name" value="SWIM"/>
    <property type="match status" value="1"/>
</dbReference>
<gene>
    <name evidence="6" type="ORF">ERJ70_14300</name>
</gene>
<dbReference type="InterPro" id="IPR038718">
    <property type="entry name" value="SNF2-like_sf"/>
</dbReference>
<dbReference type="InterPro" id="IPR000330">
    <property type="entry name" value="SNF2_N"/>
</dbReference>
<proteinExistence type="predicted"/>
<keyword evidence="1" id="KW-0378">Hydrolase</keyword>
<evidence type="ECO:0000313" key="7">
    <source>
        <dbReference type="Proteomes" id="UP000665043"/>
    </source>
</evidence>
<dbReference type="InterPro" id="IPR007527">
    <property type="entry name" value="Znf_SWIM"/>
</dbReference>
<evidence type="ECO:0000256" key="1">
    <source>
        <dbReference type="ARBA" id="ARBA00022801"/>
    </source>
</evidence>
<feature type="domain" description="Helicase ATP-binding" evidence="4">
    <location>
        <begin position="623"/>
        <end position="784"/>
    </location>
</feature>
<dbReference type="Pfam" id="PF00176">
    <property type="entry name" value="SNF2-rel_dom"/>
    <property type="match status" value="1"/>
</dbReference>
<dbReference type="InterPro" id="IPR014001">
    <property type="entry name" value="Helicase_ATP-bd"/>
</dbReference>
<evidence type="ECO:0000256" key="2">
    <source>
        <dbReference type="PROSITE-ProRule" id="PRU00325"/>
    </source>
</evidence>
<evidence type="ECO:0000259" key="5">
    <source>
        <dbReference type="PROSITE" id="PS51194"/>
    </source>
</evidence>
<sequence>MRTFFLDKQDIVKITGERFYKRGLDYYQKGRVHGITYNPTINAWRGQVRGTETYSVRIFFFDDDDLEGSCDCPAYATHYTCKHIAAVLLAISQESWSKIRTESGQEDFVAEQVDFDFSSRMIDAFTEKTPKQKQLLQVEYILQSRVNPHNSTFFLEAEVRLGTSRTYVIKDIRELLSHIKRGIPYKITPSFTYQPGSHVFRDQDQPIINQLIDAYDNEALYENSFSNPMVDKRSIILPPTVAGKLLTLLAEADSFYQVRDEKIPIEVEQNIQPVRFQLDKQAEESFQIDISDLANYMYFQHYGCLFSDGTFYLLDKEQRKIMDQLYALLPYRTDKQQQIAGKEMSSFVSNVVPKLEKIGRVHYAEKTKNAITTSPLRPKVYLEEVSDSLQLKLEFHYGEDIVYPYQEDRLAEKVIKREAAKELALISLLEEAEFVYLNDMYQLFKMDAIYHFLQETLPQLKEMADVYVSSRVKTLINTSEPVMSSSVEVNRLDGMLDIQFDVDGISAEEVQQLMQALIEKRRYYRIPEGALVSLEDESFDSFRQLADKLQLQKNHVEDGKIQVPMARSFQIEEALDDDHAEYGETFQQLLTQLKNPGDLDFPLPAKLKAELRDYQLTGYRWFKTLSHYHLGGILADDMGLGKTIQTITYLLSEKETNGTMKSLVVAPASLLYNWQKEFEKFAPSLQVAVIAGTKQQRREIINTNSAADVYVTSYPLLRKDTGFYEETVFDHFILDEAQAIKNHLTQTAKATRMIQAGKRFALSGTPIENSLEELWAIFHTISPGLFVNKKAFLNLEHDYIARITRPFILRRLKTDVLEELPDKIETVQYSDLTKQQKQVYLVYLEKMQQQVAETIEEKGFDKGKLEILAGLTRLRQICCHPALFLDNYNGKSGKLEQLLETVQELQESGKRALVFSQFSSMLGIIEQKLTEQGIDVFCLDGSTPSLKRMEMVERFNNGEKTVFLISLKAGGTGLNLTGADTVILYDLWWNPAVEEQAAGRAHRIGQKNVVQVIRLITEGTIEEKIFELQQKKRELVDQIIQPGETMLSKLSEQELRELLQMKV</sequence>
<dbReference type="InterPro" id="IPR001650">
    <property type="entry name" value="Helicase_C-like"/>
</dbReference>
<dbReference type="CDD" id="cd18793">
    <property type="entry name" value="SF2_C_SNF"/>
    <property type="match status" value="1"/>
</dbReference>
<dbReference type="SUPFAM" id="SSF52540">
    <property type="entry name" value="P-loop containing nucleoside triphosphate hydrolases"/>
    <property type="match status" value="2"/>
</dbReference>
<dbReference type="PROSITE" id="PS51194">
    <property type="entry name" value="HELICASE_CTER"/>
    <property type="match status" value="1"/>
</dbReference>
<dbReference type="Pfam" id="PF08455">
    <property type="entry name" value="SNF2_assoc"/>
    <property type="match status" value="1"/>
</dbReference>
<dbReference type="SMART" id="SM00487">
    <property type="entry name" value="DEXDc"/>
    <property type="match status" value="1"/>
</dbReference>
<evidence type="ECO:0000259" key="4">
    <source>
        <dbReference type="PROSITE" id="PS51192"/>
    </source>
</evidence>
<accession>A0ABX7VTS1</accession>
<dbReference type="RefSeq" id="WP_209365507.1">
    <property type="nucleotide sequence ID" value="NZ_CP046956.1"/>
</dbReference>
<dbReference type="Pfam" id="PF00271">
    <property type="entry name" value="Helicase_C"/>
    <property type="match status" value="1"/>
</dbReference>
<keyword evidence="7" id="KW-1185">Reference proteome</keyword>
<dbReference type="InterPro" id="IPR049730">
    <property type="entry name" value="SNF2/RAD54-like_C"/>
</dbReference>
<evidence type="ECO:0000259" key="3">
    <source>
        <dbReference type="PROSITE" id="PS50966"/>
    </source>
</evidence>
<evidence type="ECO:0000313" key="6">
    <source>
        <dbReference type="EMBL" id="QTN00368.1"/>
    </source>
</evidence>
<dbReference type="PROSITE" id="PS50966">
    <property type="entry name" value="ZF_SWIM"/>
    <property type="match status" value="1"/>
</dbReference>
<dbReference type="InterPro" id="IPR027417">
    <property type="entry name" value="P-loop_NTPase"/>
</dbReference>
<dbReference type="SMART" id="SM00490">
    <property type="entry name" value="HELICc"/>
    <property type="match status" value="1"/>
</dbReference>
<dbReference type="Gene3D" id="3.40.50.10810">
    <property type="entry name" value="Tandem AAA-ATPase domain"/>
    <property type="match status" value="1"/>
</dbReference>
<keyword evidence="2" id="KW-0479">Metal-binding</keyword>
<dbReference type="InterPro" id="IPR013663">
    <property type="entry name" value="Helicase_SWF/SNF/SWI_bac"/>
</dbReference>
<protein>
    <submittedName>
        <fullName evidence="6">Serine/threonine protein phosphatase</fullName>
    </submittedName>
</protein>
<feature type="domain" description="SWIM-type" evidence="3">
    <location>
        <begin position="54"/>
        <end position="92"/>
    </location>
</feature>
<feature type="domain" description="Helicase C-terminal" evidence="5">
    <location>
        <begin position="894"/>
        <end position="1051"/>
    </location>
</feature>